<dbReference type="NCBIfam" id="TIGR00121">
    <property type="entry name" value="birA_ligase"/>
    <property type="match status" value="1"/>
</dbReference>
<comment type="caution">
    <text evidence="3">The sequence shown here is derived from an EMBL/GenBank/DDBJ whole genome shotgun (WGS) entry which is preliminary data.</text>
</comment>
<dbReference type="EMBL" id="BTPE01000005">
    <property type="protein sequence ID" value="GMQ33652.1"/>
    <property type="molecule type" value="Genomic_DNA"/>
</dbReference>
<feature type="domain" description="BPL/LPL catalytic" evidence="2">
    <location>
        <begin position="3"/>
        <end position="188"/>
    </location>
</feature>
<dbReference type="Gene3D" id="3.30.930.10">
    <property type="entry name" value="Bira Bifunctional Protein, Domain 2"/>
    <property type="match status" value="1"/>
</dbReference>
<dbReference type="PANTHER" id="PTHR12835:SF5">
    <property type="entry name" value="BIOTIN--PROTEIN LIGASE"/>
    <property type="match status" value="1"/>
</dbReference>
<accession>A0ABQ6Q3Q9</accession>
<reference evidence="3 4" key="1">
    <citation type="submission" date="2023-08" db="EMBL/GenBank/DDBJ databases">
        <title>Draft genome sequence of Algoriphagus taiwanensis.</title>
        <authorList>
            <person name="Takatani N."/>
            <person name="Hosokawa M."/>
            <person name="Sawabe T."/>
        </authorList>
    </citation>
    <scope>NUCLEOTIDE SEQUENCE [LARGE SCALE GENOMIC DNA]</scope>
    <source>
        <strain evidence="3 4">JCM 19755</strain>
    </source>
</reference>
<dbReference type="SUPFAM" id="SSF55681">
    <property type="entry name" value="Class II aaRS and biotin synthetases"/>
    <property type="match status" value="1"/>
</dbReference>
<evidence type="ECO:0000259" key="2">
    <source>
        <dbReference type="PROSITE" id="PS51733"/>
    </source>
</evidence>
<name>A0ABQ6Q3Q9_9BACT</name>
<dbReference type="InterPro" id="IPR004408">
    <property type="entry name" value="Biotin_CoA_COase_ligase"/>
</dbReference>
<keyword evidence="4" id="KW-1185">Reference proteome</keyword>
<evidence type="ECO:0000313" key="4">
    <source>
        <dbReference type="Proteomes" id="UP001307705"/>
    </source>
</evidence>
<protein>
    <submittedName>
        <fullName evidence="3">Biotin--[acetyl-CoA-carboxylase] ligase</fullName>
    </submittedName>
</protein>
<dbReference type="PANTHER" id="PTHR12835">
    <property type="entry name" value="BIOTIN PROTEIN LIGASE"/>
    <property type="match status" value="1"/>
</dbReference>
<dbReference type="InterPro" id="IPR045864">
    <property type="entry name" value="aa-tRNA-synth_II/BPL/LPL"/>
</dbReference>
<keyword evidence="1 3" id="KW-0436">Ligase</keyword>
<dbReference type="RefSeq" id="WP_338228460.1">
    <property type="nucleotide sequence ID" value="NZ_BTPE01000005.1"/>
</dbReference>
<dbReference type="GO" id="GO:0016874">
    <property type="term" value="F:ligase activity"/>
    <property type="evidence" value="ECO:0007669"/>
    <property type="project" value="UniProtKB-KW"/>
</dbReference>
<gene>
    <name evidence="3" type="ORF">Ataiwa_19240</name>
</gene>
<evidence type="ECO:0000313" key="3">
    <source>
        <dbReference type="EMBL" id="GMQ33652.1"/>
    </source>
</evidence>
<evidence type="ECO:0000256" key="1">
    <source>
        <dbReference type="ARBA" id="ARBA00022598"/>
    </source>
</evidence>
<dbReference type="Pfam" id="PF03099">
    <property type="entry name" value="BPL_LplA_LipB"/>
    <property type="match status" value="1"/>
</dbReference>
<sequence length="254" mass="28705">MYKILANTIFLGKDVLFLPECHSTNDTAMQIVRSGKAKEGAIVICDHQSKGKGQRGNVWEVEPGKNLTFTLVLKPDFLDISQQFLLNMMVSTSLQKVLQDYLPDLRVKWPNDLVLPGRGKLGGILIENILGQKGWEFALVGIGININQVHHLPPKACSLSSLTGSNYDLEELFKLLIAQLEQGYIALKKGKHKEIREKYLSHLFRLGEWASFLVRSKEIRAKITGISPEGKLVIENEIGEREEFDLKEIQFTNY</sequence>
<organism evidence="3 4">
    <name type="scientific">Algoriphagus taiwanensis</name>
    <dbReference type="NCBI Taxonomy" id="1445656"/>
    <lineage>
        <taxon>Bacteria</taxon>
        <taxon>Pseudomonadati</taxon>
        <taxon>Bacteroidota</taxon>
        <taxon>Cytophagia</taxon>
        <taxon>Cytophagales</taxon>
        <taxon>Cyclobacteriaceae</taxon>
        <taxon>Algoriphagus</taxon>
    </lineage>
</organism>
<proteinExistence type="predicted"/>
<dbReference type="InterPro" id="IPR004143">
    <property type="entry name" value="BPL_LPL_catalytic"/>
</dbReference>
<dbReference type="PROSITE" id="PS51733">
    <property type="entry name" value="BPL_LPL_CATALYTIC"/>
    <property type="match status" value="1"/>
</dbReference>
<dbReference type="CDD" id="cd16442">
    <property type="entry name" value="BPL"/>
    <property type="match status" value="1"/>
</dbReference>
<dbReference type="Proteomes" id="UP001307705">
    <property type="component" value="Unassembled WGS sequence"/>
</dbReference>